<name>A0A151ASV6_9FIRM</name>
<reference evidence="1 2" key="1">
    <citation type="submission" date="2016-02" db="EMBL/GenBank/DDBJ databases">
        <title>Genome sequence of Moorella mulderi DSM 14980.</title>
        <authorList>
            <person name="Poehlein A."/>
            <person name="Daniel R."/>
        </authorList>
    </citation>
    <scope>NUCLEOTIDE SEQUENCE [LARGE SCALE GENOMIC DNA]</scope>
    <source>
        <strain evidence="1 2">DSM 14980</strain>
    </source>
</reference>
<dbReference type="OrthoDB" id="162796at2"/>
<dbReference type="EMBL" id="LTBC01000022">
    <property type="protein sequence ID" value="KYH30731.1"/>
    <property type="molecule type" value="Genomic_DNA"/>
</dbReference>
<dbReference type="InterPro" id="IPR036782">
    <property type="entry name" value="NE0471-like_N"/>
</dbReference>
<dbReference type="RefSeq" id="WP_062286037.1">
    <property type="nucleotide sequence ID" value="NZ_LTBC01000022.1"/>
</dbReference>
<dbReference type="Proteomes" id="UP000075670">
    <property type="component" value="Unassembled WGS sequence"/>
</dbReference>
<evidence type="ECO:0008006" key="3">
    <source>
        <dbReference type="Google" id="ProtNLM"/>
    </source>
</evidence>
<comment type="caution">
    <text evidence="1">The sequence shown here is derived from an EMBL/GenBank/DDBJ whole genome shotgun (WGS) entry which is preliminary data.</text>
</comment>
<dbReference type="Gene3D" id="3.30.2020.10">
    <property type="entry name" value="NE0471-like N-terminal domain"/>
    <property type="match status" value="1"/>
</dbReference>
<sequence length="90" mass="10306">MLREIKSAYPVKDYHLILEFDTGEYKIIDLRQFLKGPVFEPLKDPSYFKQVKVDHEAGTVTWPNGADLDPDVLYSRSLPLRLPGEDIAQG</sequence>
<evidence type="ECO:0000313" key="1">
    <source>
        <dbReference type="EMBL" id="KYH30731.1"/>
    </source>
</evidence>
<dbReference type="InterPro" id="IPR018841">
    <property type="entry name" value="DUF2442"/>
</dbReference>
<dbReference type="Pfam" id="PF10387">
    <property type="entry name" value="DUF2442"/>
    <property type="match status" value="1"/>
</dbReference>
<dbReference type="SUPFAM" id="SSF143880">
    <property type="entry name" value="NE0471 N-terminal domain-like"/>
    <property type="match status" value="1"/>
</dbReference>
<proteinExistence type="predicted"/>
<gene>
    <name evidence="1" type="ORF">MOMUL_29540</name>
</gene>
<organism evidence="1 2">
    <name type="scientific">Moorella mulderi DSM 14980</name>
    <dbReference type="NCBI Taxonomy" id="1122241"/>
    <lineage>
        <taxon>Bacteria</taxon>
        <taxon>Bacillati</taxon>
        <taxon>Bacillota</taxon>
        <taxon>Clostridia</taxon>
        <taxon>Neomoorellales</taxon>
        <taxon>Neomoorellaceae</taxon>
        <taxon>Neomoorella</taxon>
    </lineage>
</organism>
<protein>
    <recommendedName>
        <fullName evidence="3">Molybdopterin-guanine dinucleotide biosynthesis protein A</fullName>
    </recommendedName>
</protein>
<dbReference type="AlphaFoldDB" id="A0A151ASV6"/>
<dbReference type="PATRIC" id="fig|1122241.3.peg.3145"/>
<accession>A0A151ASV6</accession>
<keyword evidence="2" id="KW-1185">Reference proteome</keyword>
<evidence type="ECO:0000313" key="2">
    <source>
        <dbReference type="Proteomes" id="UP000075670"/>
    </source>
</evidence>